<comment type="similarity">
    <text evidence="1">Belongs to the LysR transcriptional regulatory family.</text>
</comment>
<comment type="caution">
    <text evidence="6">The sequence shown here is derived from an EMBL/GenBank/DDBJ whole genome shotgun (WGS) entry which is preliminary data.</text>
</comment>
<dbReference type="PANTHER" id="PTHR30118:SF15">
    <property type="entry name" value="TRANSCRIPTIONAL REGULATORY PROTEIN"/>
    <property type="match status" value="1"/>
</dbReference>
<evidence type="ECO:0000259" key="5">
    <source>
        <dbReference type="PROSITE" id="PS50931"/>
    </source>
</evidence>
<dbReference type="InterPro" id="IPR036390">
    <property type="entry name" value="WH_DNA-bd_sf"/>
</dbReference>
<evidence type="ECO:0000313" key="6">
    <source>
        <dbReference type="EMBL" id="GGY86808.1"/>
    </source>
</evidence>
<dbReference type="Proteomes" id="UP000619512">
    <property type="component" value="Unassembled WGS sequence"/>
</dbReference>
<dbReference type="SUPFAM" id="SSF53850">
    <property type="entry name" value="Periplasmic binding protein-like II"/>
    <property type="match status" value="1"/>
</dbReference>
<dbReference type="GO" id="GO:0003700">
    <property type="term" value="F:DNA-binding transcription factor activity"/>
    <property type="evidence" value="ECO:0007669"/>
    <property type="project" value="InterPro"/>
</dbReference>
<dbReference type="Gene3D" id="3.40.190.10">
    <property type="entry name" value="Periplasmic binding protein-like II"/>
    <property type="match status" value="2"/>
</dbReference>
<dbReference type="InterPro" id="IPR050389">
    <property type="entry name" value="LysR-type_TF"/>
</dbReference>
<dbReference type="InterPro" id="IPR000847">
    <property type="entry name" value="LysR_HTH_N"/>
</dbReference>
<keyword evidence="2" id="KW-0805">Transcription regulation</keyword>
<evidence type="ECO:0000313" key="7">
    <source>
        <dbReference type="Proteomes" id="UP000619512"/>
    </source>
</evidence>
<protein>
    <submittedName>
        <fullName evidence="6">LysR family transcriptional regulator</fullName>
    </submittedName>
</protein>
<dbReference type="PANTHER" id="PTHR30118">
    <property type="entry name" value="HTH-TYPE TRANSCRIPTIONAL REGULATOR LEUO-RELATED"/>
    <property type="match status" value="1"/>
</dbReference>
<evidence type="ECO:0000256" key="3">
    <source>
        <dbReference type="ARBA" id="ARBA00023125"/>
    </source>
</evidence>
<reference evidence="6" key="1">
    <citation type="journal article" date="2014" name="Int. J. Syst. Evol. Microbiol.">
        <title>Complete genome sequence of Corynebacterium casei LMG S-19264T (=DSM 44701T), isolated from a smear-ripened cheese.</title>
        <authorList>
            <consortium name="US DOE Joint Genome Institute (JGI-PGF)"/>
            <person name="Walter F."/>
            <person name="Albersmeier A."/>
            <person name="Kalinowski J."/>
            <person name="Ruckert C."/>
        </authorList>
    </citation>
    <scope>NUCLEOTIDE SEQUENCE</scope>
    <source>
        <strain evidence="6">KCTC 12344</strain>
    </source>
</reference>
<name>A0AA88C7Z1_9BURK</name>
<evidence type="ECO:0000256" key="1">
    <source>
        <dbReference type="ARBA" id="ARBA00009437"/>
    </source>
</evidence>
<dbReference type="Gene3D" id="1.10.10.10">
    <property type="entry name" value="Winged helix-like DNA-binding domain superfamily/Winged helix DNA-binding domain"/>
    <property type="match status" value="1"/>
</dbReference>
<keyword evidence="4" id="KW-0804">Transcription</keyword>
<dbReference type="InterPro" id="IPR036388">
    <property type="entry name" value="WH-like_DNA-bd_sf"/>
</dbReference>
<dbReference type="PROSITE" id="PS50931">
    <property type="entry name" value="HTH_LYSR"/>
    <property type="match status" value="1"/>
</dbReference>
<feature type="domain" description="HTH lysR-type" evidence="5">
    <location>
        <begin position="21"/>
        <end position="78"/>
    </location>
</feature>
<dbReference type="PRINTS" id="PR00039">
    <property type="entry name" value="HTHLYSR"/>
</dbReference>
<reference evidence="6" key="2">
    <citation type="submission" date="2022-12" db="EMBL/GenBank/DDBJ databases">
        <authorList>
            <person name="Sun Q."/>
            <person name="Kim S."/>
        </authorList>
    </citation>
    <scope>NUCLEOTIDE SEQUENCE</scope>
    <source>
        <strain evidence="6">KCTC 12344</strain>
    </source>
</reference>
<dbReference type="Pfam" id="PF00126">
    <property type="entry name" value="HTH_1"/>
    <property type="match status" value="1"/>
</dbReference>
<dbReference type="RefSeq" id="WP_206076709.1">
    <property type="nucleotide sequence ID" value="NZ_BMWW01000003.1"/>
</dbReference>
<dbReference type="Pfam" id="PF03466">
    <property type="entry name" value="LysR_substrate"/>
    <property type="match status" value="1"/>
</dbReference>
<dbReference type="SUPFAM" id="SSF46785">
    <property type="entry name" value="Winged helix' DNA-binding domain"/>
    <property type="match status" value="1"/>
</dbReference>
<gene>
    <name evidence="6" type="ORF">GCM10007388_20130</name>
</gene>
<sequence>MFIIDTNDGLTMIDERRFRGIDLNLLVTFLVLMRERSVSRAAAKLFIGQPAASAALARLREQFGDELLVRTPAGMVPTARAQELEATLTPVVEQMQAALFAPASFDPAGAEHTFTVGVPDWVEIWLLPGLLGRLREQAPGVRIAVRASDPFSFVEMLENGQIDLAIGPQVDGPRWLRTRRLRTMAFRCLYRRSLTDGTPLTLDQYVANPHVLVSYRAVFESAADEMLAGLGLRRDVRCTTPRFATLPELLRASPLIATVPDVLAERWAGRQLVDSPIPFALPGFVATAAWHARRAQDPALVWLLGAIEVVAAQGRRQTRQR</sequence>
<organism evidence="6 7">
    <name type="scientific">Pseudoduganella plicata</name>
    <dbReference type="NCBI Taxonomy" id="321984"/>
    <lineage>
        <taxon>Bacteria</taxon>
        <taxon>Pseudomonadati</taxon>
        <taxon>Pseudomonadota</taxon>
        <taxon>Betaproteobacteria</taxon>
        <taxon>Burkholderiales</taxon>
        <taxon>Oxalobacteraceae</taxon>
        <taxon>Telluria group</taxon>
        <taxon>Pseudoduganella</taxon>
    </lineage>
</organism>
<evidence type="ECO:0000256" key="4">
    <source>
        <dbReference type="ARBA" id="ARBA00023163"/>
    </source>
</evidence>
<proteinExistence type="inferred from homology"/>
<keyword evidence="3" id="KW-0238">DNA-binding</keyword>
<dbReference type="GO" id="GO:0003677">
    <property type="term" value="F:DNA binding"/>
    <property type="evidence" value="ECO:0007669"/>
    <property type="project" value="UniProtKB-KW"/>
</dbReference>
<dbReference type="EMBL" id="BMWW01000003">
    <property type="protein sequence ID" value="GGY86808.1"/>
    <property type="molecule type" value="Genomic_DNA"/>
</dbReference>
<accession>A0AA88C7Z1</accession>
<dbReference type="InterPro" id="IPR005119">
    <property type="entry name" value="LysR_subst-bd"/>
</dbReference>
<dbReference type="AlphaFoldDB" id="A0AA88C7Z1"/>
<evidence type="ECO:0000256" key="2">
    <source>
        <dbReference type="ARBA" id="ARBA00023015"/>
    </source>
</evidence>